<organism evidence="1 2">
    <name type="scientific">Catenulispora yoronensis</name>
    <dbReference type="NCBI Taxonomy" id="450799"/>
    <lineage>
        <taxon>Bacteria</taxon>
        <taxon>Bacillati</taxon>
        <taxon>Actinomycetota</taxon>
        <taxon>Actinomycetes</taxon>
        <taxon>Catenulisporales</taxon>
        <taxon>Catenulisporaceae</taxon>
        <taxon>Catenulispora</taxon>
    </lineage>
</organism>
<keyword evidence="2" id="KW-1185">Reference proteome</keyword>
<sequence>MANDDGPTPPGRAADVNLYEIGADIPGGKAVLLVAEVDAADDVFVGQWTDEDTVSRIFDGDLYIRLSRSTPAFPALVDAELILAHDGQLLPITRVQNSTDWARELRPTAAAVTTLHADLEVKLECRTHAQAVAAPD</sequence>
<gene>
    <name evidence="1" type="ORF">GCM10009839_88970</name>
</gene>
<name>A0ABP5H342_9ACTN</name>
<evidence type="ECO:0000313" key="1">
    <source>
        <dbReference type="EMBL" id="GAA2063772.1"/>
    </source>
</evidence>
<dbReference type="EMBL" id="BAAAQN010000093">
    <property type="protein sequence ID" value="GAA2063772.1"/>
    <property type="molecule type" value="Genomic_DNA"/>
</dbReference>
<evidence type="ECO:0000313" key="2">
    <source>
        <dbReference type="Proteomes" id="UP001500751"/>
    </source>
</evidence>
<protein>
    <submittedName>
        <fullName evidence="1">Uncharacterized protein</fullName>
    </submittedName>
</protein>
<dbReference type="RefSeq" id="WP_344671807.1">
    <property type="nucleotide sequence ID" value="NZ_BAAAQN010000093.1"/>
</dbReference>
<comment type="caution">
    <text evidence="1">The sequence shown here is derived from an EMBL/GenBank/DDBJ whole genome shotgun (WGS) entry which is preliminary data.</text>
</comment>
<accession>A0ABP5H342</accession>
<dbReference type="Proteomes" id="UP001500751">
    <property type="component" value="Unassembled WGS sequence"/>
</dbReference>
<reference evidence="2" key="1">
    <citation type="journal article" date="2019" name="Int. J. Syst. Evol. Microbiol.">
        <title>The Global Catalogue of Microorganisms (GCM) 10K type strain sequencing project: providing services to taxonomists for standard genome sequencing and annotation.</title>
        <authorList>
            <consortium name="The Broad Institute Genomics Platform"/>
            <consortium name="The Broad Institute Genome Sequencing Center for Infectious Disease"/>
            <person name="Wu L."/>
            <person name="Ma J."/>
        </authorList>
    </citation>
    <scope>NUCLEOTIDE SEQUENCE [LARGE SCALE GENOMIC DNA]</scope>
    <source>
        <strain evidence="2">JCM 16014</strain>
    </source>
</reference>
<proteinExistence type="predicted"/>